<evidence type="ECO:0000256" key="3">
    <source>
        <dbReference type="ARBA" id="ARBA00022763"/>
    </source>
</evidence>
<dbReference type="EMBL" id="MNUE01000002">
    <property type="protein sequence ID" value="OJD39816.1"/>
    <property type="molecule type" value="Genomic_DNA"/>
</dbReference>
<evidence type="ECO:0000256" key="2">
    <source>
        <dbReference type="ARBA" id="ARBA00006075"/>
    </source>
</evidence>
<evidence type="ECO:0000256" key="7">
    <source>
        <dbReference type="RuleBase" id="RU366049"/>
    </source>
</evidence>
<evidence type="ECO:0000256" key="8">
    <source>
        <dbReference type="SAM" id="MobiDB-lite"/>
    </source>
</evidence>
<comment type="function">
    <text evidence="7">Plays an important role in the control of DNA replication and the maintenance of replication fork stability.</text>
</comment>
<feature type="compositionally biased region" description="Basic and acidic residues" evidence="8">
    <location>
        <begin position="187"/>
        <end position="203"/>
    </location>
</feature>
<accession>A0A1J9RGU6</accession>
<dbReference type="GO" id="GO:0006974">
    <property type="term" value="P:DNA damage response"/>
    <property type="evidence" value="ECO:0007669"/>
    <property type="project" value="UniProtKB-KW"/>
</dbReference>
<dbReference type="GO" id="GO:0031298">
    <property type="term" value="C:replication fork protection complex"/>
    <property type="evidence" value="ECO:0007669"/>
    <property type="project" value="TreeGrafter"/>
</dbReference>
<dbReference type="GO" id="GO:0000076">
    <property type="term" value="P:DNA replication checkpoint signaling"/>
    <property type="evidence" value="ECO:0007669"/>
    <property type="project" value="UniProtKB-UniRule"/>
</dbReference>
<dbReference type="GeneID" id="31012708"/>
<dbReference type="GO" id="GO:0043111">
    <property type="term" value="P:replication fork arrest"/>
    <property type="evidence" value="ECO:0007669"/>
    <property type="project" value="TreeGrafter"/>
</dbReference>
<feature type="compositionally biased region" description="Basic and acidic residues" evidence="8">
    <location>
        <begin position="154"/>
        <end position="163"/>
    </location>
</feature>
<proteinExistence type="inferred from homology"/>
<name>A0A1J9RGU6_9PEZI</name>
<dbReference type="PANTHER" id="PTHR13220:SF11">
    <property type="entry name" value="TIMELESS-INTERACTING PROTEIN"/>
    <property type="match status" value="1"/>
</dbReference>
<evidence type="ECO:0000313" key="10">
    <source>
        <dbReference type="EMBL" id="OJD39816.1"/>
    </source>
</evidence>
<keyword evidence="3 7" id="KW-0227">DNA damage</keyword>
<evidence type="ECO:0000256" key="1">
    <source>
        <dbReference type="ARBA" id="ARBA00004123"/>
    </source>
</evidence>
<dbReference type="RefSeq" id="XP_020134803.1">
    <property type="nucleotide sequence ID" value="XM_020272449.1"/>
</dbReference>
<comment type="caution">
    <text evidence="10">The sequence shown here is derived from an EMBL/GenBank/DDBJ whole genome shotgun (WGS) entry which is preliminary data.</text>
</comment>
<evidence type="ECO:0000313" key="11">
    <source>
        <dbReference type="Proteomes" id="UP000183809"/>
    </source>
</evidence>
<keyword evidence="6 7" id="KW-0131">Cell cycle</keyword>
<dbReference type="STRING" id="236234.A0A1J9RGU6"/>
<sequence>MTSPAAQPRSAPVADDDLDDLFNYDASMDDIFNEVDSNSNRPSDDRAGKASKQNTETLGIDEEVTVAKKRQPIAKLDEARLLSGAGIPRLRRISKEKLRFKGKGHEFSDVARLLNMYQLWLDDLYPRAKFADGLAIIEKLGHKKRMQIMRREWINEGNPKRSGEVGTELQGEREAENTTKTAGTTQDGEHQEREPRSDGEQHQPMEAQTTHTDAAPSRFDGEPDDDELDALLMADMPAPTGLHAPSSQTADEPAEDELDALLAEEMNGAPGSAPTGGSRPGPASGYRKSPREANQDDEFADEMEAMEGLEDW</sequence>
<feature type="compositionally biased region" description="Acidic residues" evidence="8">
    <location>
        <begin position="295"/>
        <end position="312"/>
    </location>
</feature>
<feature type="compositionally biased region" description="Low complexity" evidence="8">
    <location>
        <begin position="230"/>
        <end position="239"/>
    </location>
</feature>
<organism evidence="10 11">
    <name type="scientific">Diplodia corticola</name>
    <dbReference type="NCBI Taxonomy" id="236234"/>
    <lineage>
        <taxon>Eukaryota</taxon>
        <taxon>Fungi</taxon>
        <taxon>Dikarya</taxon>
        <taxon>Ascomycota</taxon>
        <taxon>Pezizomycotina</taxon>
        <taxon>Dothideomycetes</taxon>
        <taxon>Dothideomycetes incertae sedis</taxon>
        <taxon>Botryosphaeriales</taxon>
        <taxon>Botryosphaeriaceae</taxon>
        <taxon>Diplodia</taxon>
    </lineage>
</organism>
<keyword evidence="4" id="KW-0236">DNA replication inhibitor</keyword>
<gene>
    <name evidence="10" type="ORF">BKCO1_2000247</name>
</gene>
<comment type="similarity">
    <text evidence="2 7">Belongs to the CSM3 family.</text>
</comment>
<evidence type="ECO:0000256" key="6">
    <source>
        <dbReference type="ARBA" id="ARBA00023306"/>
    </source>
</evidence>
<evidence type="ECO:0000259" key="9">
    <source>
        <dbReference type="Pfam" id="PF07962"/>
    </source>
</evidence>
<dbReference type="OrthoDB" id="437078at2759"/>
<dbReference type="PANTHER" id="PTHR13220">
    <property type="entry name" value="TIMELESS INTERACTING-RELATED"/>
    <property type="match status" value="1"/>
</dbReference>
<reference evidence="10 11" key="1">
    <citation type="submission" date="2016-10" db="EMBL/GenBank/DDBJ databases">
        <title>Proteomics and genomics reveal pathogen-plant mechanisms compatible with a hemibiotrophic lifestyle of Diplodia corticola.</title>
        <authorList>
            <person name="Fernandes I."/>
            <person name="De Jonge R."/>
            <person name="Van De Peer Y."/>
            <person name="Devreese B."/>
            <person name="Alves A."/>
            <person name="Esteves A.C."/>
        </authorList>
    </citation>
    <scope>NUCLEOTIDE SEQUENCE [LARGE SCALE GENOMIC DNA]</scope>
    <source>
        <strain evidence="10 11">CBS 112549</strain>
    </source>
</reference>
<protein>
    <recommendedName>
        <fullName evidence="7">Chromosome segregation in meiosis protein</fullName>
    </recommendedName>
</protein>
<keyword evidence="5 7" id="KW-0539">Nucleus</keyword>
<keyword evidence="11" id="KW-1185">Reference proteome</keyword>
<dbReference type="InterPro" id="IPR040038">
    <property type="entry name" value="TIPIN/Csm3/Swi3"/>
</dbReference>
<dbReference type="Pfam" id="PF07962">
    <property type="entry name" value="Swi3"/>
    <property type="match status" value="1"/>
</dbReference>
<dbReference type="GO" id="GO:0031297">
    <property type="term" value="P:replication fork processing"/>
    <property type="evidence" value="ECO:0007669"/>
    <property type="project" value="UniProtKB-UniRule"/>
</dbReference>
<evidence type="ECO:0000256" key="5">
    <source>
        <dbReference type="ARBA" id="ARBA00023242"/>
    </source>
</evidence>
<comment type="subcellular location">
    <subcellularLocation>
        <location evidence="1 7">Nucleus</location>
    </subcellularLocation>
</comment>
<dbReference type="InterPro" id="IPR012923">
    <property type="entry name" value="Csm3"/>
</dbReference>
<feature type="domain" description="Chromosome segregation in meiosis protein 3" evidence="9">
    <location>
        <begin position="75"/>
        <end position="156"/>
    </location>
</feature>
<dbReference type="Proteomes" id="UP000183809">
    <property type="component" value="Unassembled WGS sequence"/>
</dbReference>
<dbReference type="GO" id="GO:0003677">
    <property type="term" value="F:DNA binding"/>
    <property type="evidence" value="ECO:0007669"/>
    <property type="project" value="TreeGrafter"/>
</dbReference>
<evidence type="ECO:0000256" key="4">
    <source>
        <dbReference type="ARBA" id="ARBA00022880"/>
    </source>
</evidence>
<feature type="region of interest" description="Disordered" evidence="8">
    <location>
        <begin position="33"/>
        <end position="56"/>
    </location>
</feature>
<dbReference type="AlphaFoldDB" id="A0A1J9RGU6"/>
<feature type="region of interest" description="Disordered" evidence="8">
    <location>
        <begin position="1"/>
        <end position="21"/>
    </location>
</feature>
<feature type="region of interest" description="Disordered" evidence="8">
    <location>
        <begin position="154"/>
        <end position="312"/>
    </location>
</feature>